<evidence type="ECO:0000256" key="2">
    <source>
        <dbReference type="ARBA" id="ARBA00023002"/>
    </source>
</evidence>
<dbReference type="Pfam" id="PF00106">
    <property type="entry name" value="adh_short"/>
    <property type="match status" value="1"/>
</dbReference>
<dbReference type="PANTHER" id="PTHR43976">
    <property type="entry name" value="SHORT CHAIN DEHYDROGENASE"/>
    <property type="match status" value="1"/>
</dbReference>
<dbReference type="Proteomes" id="UP001501584">
    <property type="component" value="Unassembled WGS sequence"/>
</dbReference>
<dbReference type="CDD" id="cd05374">
    <property type="entry name" value="17beta-HSD-like_SDR_c"/>
    <property type="match status" value="1"/>
</dbReference>
<comment type="caution">
    <text evidence="4">The sequence shown here is derived from an EMBL/GenBank/DDBJ whole genome shotgun (WGS) entry which is preliminary data.</text>
</comment>
<gene>
    <name evidence="4" type="ORF">GCM10010403_40380</name>
</gene>
<organism evidence="4 5">
    <name type="scientific">Glycomyces rutgersensis</name>
    <dbReference type="NCBI Taxonomy" id="58115"/>
    <lineage>
        <taxon>Bacteria</taxon>
        <taxon>Bacillati</taxon>
        <taxon>Actinomycetota</taxon>
        <taxon>Actinomycetes</taxon>
        <taxon>Glycomycetales</taxon>
        <taxon>Glycomycetaceae</taxon>
        <taxon>Glycomyces</taxon>
    </lineage>
</organism>
<dbReference type="NCBIfam" id="NF004823">
    <property type="entry name" value="PRK06179.1"/>
    <property type="match status" value="1"/>
</dbReference>
<dbReference type="InterPro" id="IPR036291">
    <property type="entry name" value="NAD(P)-bd_dom_sf"/>
</dbReference>
<dbReference type="EMBL" id="BAAASX010000007">
    <property type="protein sequence ID" value="GAA2343216.1"/>
    <property type="molecule type" value="Genomic_DNA"/>
</dbReference>
<dbReference type="PANTHER" id="PTHR43976:SF16">
    <property type="entry name" value="SHORT-CHAIN DEHYDROGENASE_REDUCTASE FAMILY PROTEIN"/>
    <property type="match status" value="1"/>
</dbReference>
<dbReference type="PRINTS" id="PR00080">
    <property type="entry name" value="SDRFAMILY"/>
</dbReference>
<evidence type="ECO:0000256" key="1">
    <source>
        <dbReference type="ARBA" id="ARBA00006484"/>
    </source>
</evidence>
<keyword evidence="2" id="KW-0560">Oxidoreductase</keyword>
<sequence>MAAYDTEGTDMQTIPPVALVTGASSGIGRAAALALVDAGFAVVGTSRNAAKAKALAGVTFLDLDVSSDESVRALVEEVIERFGRIDVLVNNAGVGAVGAGEESSIDQAREVFDINVFGLMRMTNTVVPYMRAQGGGRVVNVSSVLGLIPAPFMAVYAATKHAVEGYSESVDHELREHGVRMLLVEPAYTSTSFEASSLAPDSPLPVYAAQREVSRDVLANALRNADDPDVVAKAIVAAATDAKPKLRYTAGSMAGRVSLLRRIVPARAFDTQIRKLNRLAG</sequence>
<dbReference type="InterPro" id="IPR002347">
    <property type="entry name" value="SDR_fam"/>
</dbReference>
<protein>
    <submittedName>
        <fullName evidence="4">Oxidoreductase</fullName>
    </submittedName>
</protein>
<dbReference type="PRINTS" id="PR00081">
    <property type="entry name" value="GDHRDH"/>
</dbReference>
<name>A0ABN3G3Y3_9ACTN</name>
<evidence type="ECO:0000313" key="5">
    <source>
        <dbReference type="Proteomes" id="UP001501584"/>
    </source>
</evidence>
<reference evidence="4 5" key="1">
    <citation type="journal article" date="2019" name="Int. J. Syst. Evol. Microbiol.">
        <title>The Global Catalogue of Microorganisms (GCM) 10K type strain sequencing project: providing services to taxonomists for standard genome sequencing and annotation.</title>
        <authorList>
            <consortium name="The Broad Institute Genomics Platform"/>
            <consortium name="The Broad Institute Genome Sequencing Center for Infectious Disease"/>
            <person name="Wu L."/>
            <person name="Ma J."/>
        </authorList>
    </citation>
    <scope>NUCLEOTIDE SEQUENCE [LARGE SCALE GENOMIC DNA]</scope>
    <source>
        <strain evidence="4 5">JCM 6238</strain>
    </source>
</reference>
<dbReference type="InterPro" id="IPR051911">
    <property type="entry name" value="SDR_oxidoreductase"/>
</dbReference>
<comment type="similarity">
    <text evidence="1 3">Belongs to the short-chain dehydrogenases/reductases (SDR) family.</text>
</comment>
<dbReference type="Gene3D" id="3.40.50.720">
    <property type="entry name" value="NAD(P)-binding Rossmann-like Domain"/>
    <property type="match status" value="1"/>
</dbReference>
<dbReference type="SUPFAM" id="SSF51735">
    <property type="entry name" value="NAD(P)-binding Rossmann-fold domains"/>
    <property type="match status" value="1"/>
</dbReference>
<proteinExistence type="inferred from homology"/>
<evidence type="ECO:0000256" key="3">
    <source>
        <dbReference type="RuleBase" id="RU000363"/>
    </source>
</evidence>
<keyword evidence="5" id="KW-1185">Reference proteome</keyword>
<accession>A0ABN3G3Y3</accession>
<evidence type="ECO:0000313" key="4">
    <source>
        <dbReference type="EMBL" id="GAA2343216.1"/>
    </source>
</evidence>